<accession>A0ACB8A8R8</accession>
<comment type="caution">
    <text evidence="1">The sequence shown here is derived from an EMBL/GenBank/DDBJ whole genome shotgun (WGS) entry which is preliminary data.</text>
</comment>
<dbReference type="EMBL" id="MU267748">
    <property type="protein sequence ID" value="KAH7909659.1"/>
    <property type="molecule type" value="Genomic_DNA"/>
</dbReference>
<organism evidence="1 2">
    <name type="scientific">Hygrophoropsis aurantiaca</name>
    <dbReference type="NCBI Taxonomy" id="72124"/>
    <lineage>
        <taxon>Eukaryota</taxon>
        <taxon>Fungi</taxon>
        <taxon>Dikarya</taxon>
        <taxon>Basidiomycota</taxon>
        <taxon>Agaricomycotina</taxon>
        <taxon>Agaricomycetes</taxon>
        <taxon>Agaricomycetidae</taxon>
        <taxon>Boletales</taxon>
        <taxon>Coniophorineae</taxon>
        <taxon>Hygrophoropsidaceae</taxon>
        <taxon>Hygrophoropsis</taxon>
    </lineage>
</organism>
<evidence type="ECO:0000313" key="2">
    <source>
        <dbReference type="Proteomes" id="UP000790377"/>
    </source>
</evidence>
<protein>
    <submittedName>
        <fullName evidence="1">Uncharacterized protein</fullName>
    </submittedName>
</protein>
<reference evidence="1" key="1">
    <citation type="journal article" date="2021" name="New Phytol.">
        <title>Evolutionary innovations through gain and loss of genes in the ectomycorrhizal Boletales.</title>
        <authorList>
            <person name="Wu G."/>
            <person name="Miyauchi S."/>
            <person name="Morin E."/>
            <person name="Kuo A."/>
            <person name="Drula E."/>
            <person name="Varga T."/>
            <person name="Kohler A."/>
            <person name="Feng B."/>
            <person name="Cao Y."/>
            <person name="Lipzen A."/>
            <person name="Daum C."/>
            <person name="Hundley H."/>
            <person name="Pangilinan J."/>
            <person name="Johnson J."/>
            <person name="Barry K."/>
            <person name="LaButti K."/>
            <person name="Ng V."/>
            <person name="Ahrendt S."/>
            <person name="Min B."/>
            <person name="Choi I.G."/>
            <person name="Park H."/>
            <person name="Plett J.M."/>
            <person name="Magnuson J."/>
            <person name="Spatafora J.W."/>
            <person name="Nagy L.G."/>
            <person name="Henrissat B."/>
            <person name="Grigoriev I.V."/>
            <person name="Yang Z.L."/>
            <person name="Xu J."/>
            <person name="Martin F.M."/>
        </authorList>
    </citation>
    <scope>NUCLEOTIDE SEQUENCE</scope>
    <source>
        <strain evidence="1">ATCC 28755</strain>
    </source>
</reference>
<dbReference type="Proteomes" id="UP000790377">
    <property type="component" value="Unassembled WGS sequence"/>
</dbReference>
<gene>
    <name evidence="1" type="ORF">BJ138DRAFT_205724</name>
</gene>
<name>A0ACB8A8R8_9AGAM</name>
<keyword evidence="2" id="KW-1185">Reference proteome</keyword>
<sequence>MMMAVNALREAAPNGNAFIIYRCKWDSQNHPCNLWIEGSRKAVGKHLNTKHGVSTTDKNNMRCLWDSCTDTVRGENMARHVMSRVHLDAKVQCLGCDGQYARGDSYQRHAESSQSCYIAGSRPLPGQSGQTVPSNAEFLLDPPSQ</sequence>
<proteinExistence type="predicted"/>
<evidence type="ECO:0000313" key="1">
    <source>
        <dbReference type="EMBL" id="KAH7909659.1"/>
    </source>
</evidence>